<sequence length="257" mass="28539">MPSGHCQAAPEPFCLPRAAHPRARTSGNYEPRQNSDRTTTTGTDIDLRPIICMLIVQEFLDENSDDSNDGDDGDDNDDDDDDENYNDILFVLDVLTYFLTLISSNDSRDHEHDQNFCLSFIIFPFKEILKLLLTIHIKVGGSSGLQAGGGDALLSRDKGKCGGKIAEERRGAGTRGSGLDVGGWKRAKRERMRWRRKSRKRRKRRRGGGGGGGGGSGGWKVGERDKAEWKVPYSRRKWIVVTIGDADGENVERKKTA</sequence>
<organism evidence="2 3">
    <name type="scientific">Vespula maculifrons</name>
    <name type="common">Eastern yellow jacket</name>
    <name type="synonym">Wasp</name>
    <dbReference type="NCBI Taxonomy" id="7453"/>
    <lineage>
        <taxon>Eukaryota</taxon>
        <taxon>Metazoa</taxon>
        <taxon>Ecdysozoa</taxon>
        <taxon>Arthropoda</taxon>
        <taxon>Hexapoda</taxon>
        <taxon>Insecta</taxon>
        <taxon>Pterygota</taxon>
        <taxon>Neoptera</taxon>
        <taxon>Endopterygota</taxon>
        <taxon>Hymenoptera</taxon>
        <taxon>Apocrita</taxon>
        <taxon>Aculeata</taxon>
        <taxon>Vespoidea</taxon>
        <taxon>Vespidae</taxon>
        <taxon>Vespinae</taxon>
        <taxon>Vespula</taxon>
    </lineage>
</organism>
<protein>
    <submittedName>
        <fullName evidence="2">Uncharacterized protein</fullName>
    </submittedName>
</protein>
<feature type="region of interest" description="Disordered" evidence="1">
    <location>
        <begin position="1"/>
        <end position="43"/>
    </location>
</feature>
<evidence type="ECO:0000256" key="1">
    <source>
        <dbReference type="SAM" id="MobiDB-lite"/>
    </source>
</evidence>
<comment type="caution">
    <text evidence="2">The sequence shown here is derived from an EMBL/GenBank/DDBJ whole genome shotgun (WGS) entry which is preliminary data.</text>
</comment>
<feature type="compositionally biased region" description="Basic residues" evidence="1">
    <location>
        <begin position="185"/>
        <end position="207"/>
    </location>
</feature>
<accession>A0ABD2CV51</accession>
<dbReference type="AlphaFoldDB" id="A0ABD2CV51"/>
<dbReference type="Proteomes" id="UP001607303">
    <property type="component" value="Unassembled WGS sequence"/>
</dbReference>
<reference evidence="2 3" key="1">
    <citation type="journal article" date="2024" name="Ann. Entomol. Soc. Am.">
        <title>Genomic analyses of the southern and eastern yellowjacket wasps (Hymenoptera: Vespidae) reveal evolutionary signatures of social life.</title>
        <authorList>
            <person name="Catto M.A."/>
            <person name="Caine P.B."/>
            <person name="Orr S.E."/>
            <person name="Hunt B.G."/>
            <person name="Goodisman M.A.D."/>
        </authorList>
    </citation>
    <scope>NUCLEOTIDE SEQUENCE [LARGE SCALE GENOMIC DNA]</scope>
    <source>
        <strain evidence="2">232</strain>
        <tissue evidence="2">Head and thorax</tissue>
    </source>
</reference>
<evidence type="ECO:0000313" key="2">
    <source>
        <dbReference type="EMBL" id="KAL2748952.1"/>
    </source>
</evidence>
<feature type="compositionally biased region" description="Gly residues" evidence="1">
    <location>
        <begin position="208"/>
        <end position="220"/>
    </location>
</feature>
<feature type="region of interest" description="Disordered" evidence="1">
    <location>
        <begin position="62"/>
        <end position="81"/>
    </location>
</feature>
<proteinExistence type="predicted"/>
<evidence type="ECO:0000313" key="3">
    <source>
        <dbReference type="Proteomes" id="UP001607303"/>
    </source>
</evidence>
<gene>
    <name evidence="2" type="ORF">V1477_002888</name>
</gene>
<keyword evidence="3" id="KW-1185">Reference proteome</keyword>
<dbReference type="EMBL" id="JAYRBN010000029">
    <property type="protein sequence ID" value="KAL2748952.1"/>
    <property type="molecule type" value="Genomic_DNA"/>
</dbReference>
<feature type="region of interest" description="Disordered" evidence="1">
    <location>
        <begin position="170"/>
        <end position="226"/>
    </location>
</feature>
<name>A0ABD2CV51_VESMC</name>
<feature type="compositionally biased region" description="Polar residues" evidence="1">
    <location>
        <begin position="25"/>
        <end position="43"/>
    </location>
</feature>